<dbReference type="InterPro" id="IPR032508">
    <property type="entry name" value="FecR_C"/>
</dbReference>
<dbReference type="AlphaFoldDB" id="A0A081TZT6"/>
<dbReference type="Gene3D" id="2.60.120.1440">
    <property type="match status" value="1"/>
</dbReference>
<dbReference type="GO" id="GO:0016989">
    <property type="term" value="F:sigma factor antagonist activity"/>
    <property type="evidence" value="ECO:0007669"/>
    <property type="project" value="TreeGrafter"/>
</dbReference>
<evidence type="ECO:0000256" key="1">
    <source>
        <dbReference type="SAM" id="Phobius"/>
    </source>
</evidence>
<protein>
    <submittedName>
        <fullName evidence="5">DUF4974 domain-containing protein</fullName>
    </submittedName>
</protein>
<evidence type="ECO:0000313" key="6">
    <source>
        <dbReference type="Proteomes" id="UP000028294"/>
    </source>
</evidence>
<dbReference type="InterPro" id="IPR012373">
    <property type="entry name" value="Ferrdict_sens_TM"/>
</dbReference>
<evidence type="ECO:0000313" key="5">
    <source>
        <dbReference type="EMBL" id="QCQ46940.1"/>
    </source>
</evidence>
<keyword evidence="1" id="KW-0812">Transmembrane</keyword>
<dbReference type="InterPro" id="IPR006860">
    <property type="entry name" value="FecR"/>
</dbReference>
<proteinExistence type="predicted"/>
<dbReference type="Pfam" id="PF04773">
    <property type="entry name" value="FecR"/>
    <property type="match status" value="1"/>
</dbReference>
<dbReference type="PANTHER" id="PTHR30273:SF2">
    <property type="entry name" value="PROTEIN FECR"/>
    <property type="match status" value="1"/>
</dbReference>
<organism evidence="5 7">
    <name type="scientific">Bacteroides fragilis</name>
    <dbReference type="NCBI Taxonomy" id="817"/>
    <lineage>
        <taxon>Bacteria</taxon>
        <taxon>Pseudomonadati</taxon>
        <taxon>Bacteroidota</taxon>
        <taxon>Bacteroidia</taxon>
        <taxon>Bacteroidales</taxon>
        <taxon>Bacteroidaceae</taxon>
        <taxon>Bacteroides</taxon>
    </lineage>
</organism>
<dbReference type="OrthoDB" id="1452822at2"/>
<dbReference type="Gene3D" id="3.55.50.30">
    <property type="match status" value="1"/>
</dbReference>
<accession>A0A081TZT6</accession>
<keyword evidence="1" id="KW-0472">Membrane</keyword>
<reference evidence="5" key="1">
    <citation type="book" date="2014" name="THE 24TH EUROPEAN CONGRESS OF CLINICAL MICROBIOLOGY AND INFECTIOUS DISEASES" publisher="ECCMID 2014" city="Barcelona, Spain">
        <title>Identification of resistance genes in three multidrug-resistant Bacteroides fragilis isolates by whole genome sequencing.</title>
        <editorList>
            <person name="Unknown"/>
            <person name="A."/>
        </editorList>
        <authorList>
            <person name="Sydenham T.V."/>
            <person name="Hasman H."/>
            <person name="Wang M."/>
            <person name="Soki J."/>
            <person name="Nagy E."/>
            <person name="Justesen U.S."/>
        </authorList>
    </citation>
    <scope>NUCLEOTIDE SEQUENCE</scope>
    <source>
        <strain evidence="5">DCMSKEJBY0001B</strain>
    </source>
</reference>
<reference evidence="6 7" key="2">
    <citation type="submission" date="2019-03" db="EMBL/GenBank/DDBJ databases">
        <title>Complete genome assembly of MDR B. fragilis.</title>
        <authorList>
            <person name="Sydenham T.V."/>
            <person name="Hasman H."/>
            <person name="Justesen U.S."/>
        </authorList>
    </citation>
    <scope>NUCLEOTIDE SEQUENCE [LARGE SCALE GENOMIC DNA]</scope>
    <source>
        <strain evidence="4 6">DCMOUH0067B</strain>
        <strain evidence="5 7">DCMSKEJBY0001B</strain>
    </source>
</reference>
<feature type="transmembrane region" description="Helical" evidence="1">
    <location>
        <begin position="83"/>
        <end position="101"/>
    </location>
</feature>
<feature type="domain" description="Protein FecR C-terminal" evidence="3">
    <location>
        <begin position="253"/>
        <end position="325"/>
    </location>
</feature>
<dbReference type="EMBL" id="CP036553">
    <property type="protein sequence ID" value="QCQ38307.1"/>
    <property type="molecule type" value="Genomic_DNA"/>
</dbReference>
<evidence type="ECO:0000259" key="3">
    <source>
        <dbReference type="Pfam" id="PF16344"/>
    </source>
</evidence>
<dbReference type="RefSeq" id="WP_005807604.1">
    <property type="nucleotide sequence ID" value="NZ_CP036546.1"/>
</dbReference>
<keyword evidence="1" id="KW-1133">Transmembrane helix</keyword>
<sequence>MSDAYKIIRNFMAFTASPDLKSKVWTWLLDSSGKERKEKALHQIWDDYHPAADACTRHSLRKFQKKAGFPLCKPSNLYRWARIAAFLLIPLVSIATAYVYVRLHTHDVRFVECIVPKGEQKEVTLPDGSVITLNSGSVFLYPTHFTGDTRSVYLSGEGHFKVAPDKKLPFVVETNHLDVCVLGTQFNVQAYPLDKRTITTLETGSVAVRKKNQTDCFVTLEPNQQLEYENRDGKFYKRNIDASVYSGWTKGEMNFVSQSFREILKTLERRYAVSIRLSSDLTESDRINSDLYTIKFKYRDSISHVLDIVTKTVGGITYKVEKDETISICPLK</sequence>
<dbReference type="EMBL" id="CP036546">
    <property type="protein sequence ID" value="QCQ46940.1"/>
    <property type="molecule type" value="Genomic_DNA"/>
</dbReference>
<dbReference type="Proteomes" id="UP000036847">
    <property type="component" value="Chromosome"/>
</dbReference>
<evidence type="ECO:0000313" key="4">
    <source>
        <dbReference type="EMBL" id="QCQ38307.1"/>
    </source>
</evidence>
<dbReference type="FunFam" id="2.60.120.1440:FF:000001">
    <property type="entry name" value="Putative anti-sigma factor"/>
    <property type="match status" value="1"/>
</dbReference>
<evidence type="ECO:0000313" key="7">
    <source>
        <dbReference type="Proteomes" id="UP000036847"/>
    </source>
</evidence>
<gene>
    <name evidence="5" type="ORF">EC80_019955</name>
    <name evidence="4" type="ORF">IA74_020580</name>
</gene>
<evidence type="ECO:0000259" key="2">
    <source>
        <dbReference type="Pfam" id="PF04773"/>
    </source>
</evidence>
<feature type="domain" description="FecR protein" evidence="2">
    <location>
        <begin position="116"/>
        <end position="206"/>
    </location>
</feature>
<dbReference type="PIRSF" id="PIRSF018266">
    <property type="entry name" value="FecR"/>
    <property type="match status" value="1"/>
</dbReference>
<dbReference type="PANTHER" id="PTHR30273">
    <property type="entry name" value="PERIPLASMIC SIGNAL SENSOR AND SIGMA FACTOR ACTIVATOR FECR-RELATED"/>
    <property type="match status" value="1"/>
</dbReference>
<dbReference type="Pfam" id="PF16344">
    <property type="entry name" value="FecR_C"/>
    <property type="match status" value="1"/>
</dbReference>
<name>A0A081TZT6_BACFG</name>
<dbReference type="Proteomes" id="UP000028294">
    <property type="component" value="Chromosome"/>
</dbReference>